<dbReference type="AlphaFoldDB" id="A0A2G9GY00"/>
<feature type="compositionally biased region" description="Basic and acidic residues" evidence="1">
    <location>
        <begin position="58"/>
        <end position="68"/>
    </location>
</feature>
<organism evidence="3 4">
    <name type="scientific">Handroanthus impetiginosus</name>
    <dbReference type="NCBI Taxonomy" id="429701"/>
    <lineage>
        <taxon>Eukaryota</taxon>
        <taxon>Viridiplantae</taxon>
        <taxon>Streptophyta</taxon>
        <taxon>Embryophyta</taxon>
        <taxon>Tracheophyta</taxon>
        <taxon>Spermatophyta</taxon>
        <taxon>Magnoliopsida</taxon>
        <taxon>eudicotyledons</taxon>
        <taxon>Gunneridae</taxon>
        <taxon>Pentapetalae</taxon>
        <taxon>asterids</taxon>
        <taxon>lamiids</taxon>
        <taxon>Lamiales</taxon>
        <taxon>Bignoniaceae</taxon>
        <taxon>Crescentiina</taxon>
        <taxon>Tabebuia alliance</taxon>
        <taxon>Handroanthus</taxon>
    </lineage>
</organism>
<proteinExistence type="predicted"/>
<evidence type="ECO:0000313" key="3">
    <source>
        <dbReference type="EMBL" id="PIN10157.1"/>
    </source>
</evidence>
<evidence type="ECO:0000256" key="1">
    <source>
        <dbReference type="SAM" id="MobiDB-lite"/>
    </source>
</evidence>
<keyword evidence="2" id="KW-0732">Signal</keyword>
<feature type="chain" id="PRO_5013560512" description="Secreted protein" evidence="2">
    <location>
        <begin position="23"/>
        <end position="133"/>
    </location>
</feature>
<dbReference type="EMBL" id="NKXS01003311">
    <property type="protein sequence ID" value="PIN10157.1"/>
    <property type="molecule type" value="Genomic_DNA"/>
</dbReference>
<dbReference type="Proteomes" id="UP000231279">
    <property type="component" value="Unassembled WGS sequence"/>
</dbReference>
<feature type="signal peptide" evidence="2">
    <location>
        <begin position="1"/>
        <end position="22"/>
    </location>
</feature>
<protein>
    <recommendedName>
        <fullName evidence="5">Secreted protein</fullName>
    </recommendedName>
</protein>
<accession>A0A2G9GY00</accession>
<feature type="region of interest" description="Disordered" evidence="1">
    <location>
        <begin position="58"/>
        <end position="78"/>
    </location>
</feature>
<evidence type="ECO:0000256" key="2">
    <source>
        <dbReference type="SAM" id="SignalP"/>
    </source>
</evidence>
<gene>
    <name evidence="3" type="ORF">CDL12_17257</name>
</gene>
<name>A0A2G9GY00_9LAMI</name>
<reference evidence="4" key="1">
    <citation type="journal article" date="2018" name="Gigascience">
        <title>Genome assembly of the Pink Ipe (Handroanthus impetiginosus, Bignoniaceae), a highly valued, ecologically keystone Neotropical timber forest tree.</title>
        <authorList>
            <person name="Silva-Junior O.B."/>
            <person name="Grattapaglia D."/>
            <person name="Novaes E."/>
            <person name="Collevatti R.G."/>
        </authorList>
    </citation>
    <scope>NUCLEOTIDE SEQUENCE [LARGE SCALE GENOMIC DNA]</scope>
    <source>
        <strain evidence="4">cv. UFG-1</strain>
    </source>
</reference>
<evidence type="ECO:0008006" key="5">
    <source>
        <dbReference type="Google" id="ProtNLM"/>
    </source>
</evidence>
<keyword evidence="4" id="KW-1185">Reference proteome</keyword>
<sequence length="133" mass="15219">MINSESTSFLFLVLVFTDYSNALHSASQKLVTGQESSEHHRVKPYDVGCGGIRRLLVDKDSKGKEHPPQGKKKPKPLHCPNWKWKLNSPCLPKWGRKKTPPRPGPWWPPFWPPFVPVTARALRAKIQEPTLIY</sequence>
<comment type="caution">
    <text evidence="3">The sequence shown here is derived from an EMBL/GenBank/DDBJ whole genome shotgun (WGS) entry which is preliminary data.</text>
</comment>
<evidence type="ECO:0000313" key="4">
    <source>
        <dbReference type="Proteomes" id="UP000231279"/>
    </source>
</evidence>